<feature type="transmembrane region" description="Helical" evidence="5">
    <location>
        <begin position="64"/>
        <end position="82"/>
    </location>
</feature>
<dbReference type="Proteomes" id="UP000230750">
    <property type="component" value="Unassembled WGS sequence"/>
</dbReference>
<feature type="transmembrane region" description="Helical" evidence="5">
    <location>
        <begin position="31"/>
        <end position="52"/>
    </location>
</feature>
<keyword evidence="3 5" id="KW-1133">Transmembrane helix</keyword>
<feature type="transmembrane region" description="Helical" evidence="5">
    <location>
        <begin position="149"/>
        <end position="173"/>
    </location>
</feature>
<organism evidence="7 8">
    <name type="scientific">Stichopus japonicus</name>
    <name type="common">Sea cucumber</name>
    <dbReference type="NCBI Taxonomy" id="307972"/>
    <lineage>
        <taxon>Eukaryota</taxon>
        <taxon>Metazoa</taxon>
        <taxon>Echinodermata</taxon>
        <taxon>Eleutherozoa</taxon>
        <taxon>Echinozoa</taxon>
        <taxon>Holothuroidea</taxon>
        <taxon>Aspidochirotacea</taxon>
        <taxon>Aspidochirotida</taxon>
        <taxon>Stichopodidae</taxon>
        <taxon>Apostichopus</taxon>
    </lineage>
</organism>
<evidence type="ECO:0000256" key="2">
    <source>
        <dbReference type="ARBA" id="ARBA00022692"/>
    </source>
</evidence>
<comment type="subcellular location">
    <subcellularLocation>
        <location evidence="1">Membrane</location>
    </subcellularLocation>
</comment>
<feature type="transmembrane region" description="Helical" evidence="5">
    <location>
        <begin position="276"/>
        <end position="297"/>
    </location>
</feature>
<accession>A0A2G8KKR9</accession>
<dbReference type="Gene3D" id="1.20.1070.10">
    <property type="entry name" value="Rhodopsin 7-helix transmembrane proteins"/>
    <property type="match status" value="1"/>
</dbReference>
<dbReference type="SUPFAM" id="SSF81321">
    <property type="entry name" value="Family A G protein-coupled receptor-like"/>
    <property type="match status" value="1"/>
</dbReference>
<dbReference type="EMBL" id="MRZV01000515">
    <property type="protein sequence ID" value="PIK48567.1"/>
    <property type="molecule type" value="Genomic_DNA"/>
</dbReference>
<feature type="transmembrane region" description="Helical" evidence="5">
    <location>
        <begin position="239"/>
        <end position="264"/>
    </location>
</feature>
<dbReference type="PROSITE" id="PS50262">
    <property type="entry name" value="G_PROTEIN_RECEP_F1_2"/>
    <property type="match status" value="1"/>
</dbReference>
<dbReference type="OrthoDB" id="10042731at2759"/>
<keyword evidence="8" id="KW-1185">Reference proteome</keyword>
<dbReference type="GO" id="GO:0016020">
    <property type="term" value="C:membrane"/>
    <property type="evidence" value="ECO:0007669"/>
    <property type="project" value="UniProtKB-SubCell"/>
</dbReference>
<dbReference type="PANTHER" id="PTHR45698">
    <property type="entry name" value="TRACE AMINE-ASSOCIATED RECEPTOR 19N-RELATED"/>
    <property type="match status" value="1"/>
</dbReference>
<dbReference type="AlphaFoldDB" id="A0A2G8KKR9"/>
<proteinExistence type="predicted"/>
<feature type="transmembrane region" description="Helical" evidence="5">
    <location>
        <begin position="193"/>
        <end position="218"/>
    </location>
</feature>
<reference evidence="7 8" key="1">
    <citation type="journal article" date="2017" name="PLoS Biol.">
        <title>The sea cucumber genome provides insights into morphological evolution and visceral regeneration.</title>
        <authorList>
            <person name="Zhang X."/>
            <person name="Sun L."/>
            <person name="Yuan J."/>
            <person name="Sun Y."/>
            <person name="Gao Y."/>
            <person name="Zhang L."/>
            <person name="Li S."/>
            <person name="Dai H."/>
            <person name="Hamel J.F."/>
            <person name="Liu C."/>
            <person name="Yu Y."/>
            <person name="Liu S."/>
            <person name="Lin W."/>
            <person name="Guo K."/>
            <person name="Jin S."/>
            <person name="Xu P."/>
            <person name="Storey K.B."/>
            <person name="Huan P."/>
            <person name="Zhang T."/>
            <person name="Zhou Y."/>
            <person name="Zhang J."/>
            <person name="Lin C."/>
            <person name="Li X."/>
            <person name="Xing L."/>
            <person name="Huo D."/>
            <person name="Sun M."/>
            <person name="Wang L."/>
            <person name="Mercier A."/>
            <person name="Li F."/>
            <person name="Yang H."/>
            <person name="Xiang J."/>
        </authorList>
    </citation>
    <scope>NUCLEOTIDE SEQUENCE [LARGE SCALE GENOMIC DNA]</scope>
    <source>
        <strain evidence="7">Shaxun</strain>
        <tissue evidence="7">Muscle</tissue>
    </source>
</reference>
<feature type="transmembrane region" description="Helical" evidence="5">
    <location>
        <begin position="110"/>
        <end position="128"/>
    </location>
</feature>
<evidence type="ECO:0000259" key="6">
    <source>
        <dbReference type="PROSITE" id="PS50262"/>
    </source>
</evidence>
<protein>
    <submittedName>
        <fullName evidence="7">Putative galanin receptor type 2-like</fullName>
    </submittedName>
</protein>
<evidence type="ECO:0000256" key="5">
    <source>
        <dbReference type="SAM" id="Phobius"/>
    </source>
</evidence>
<evidence type="ECO:0000256" key="1">
    <source>
        <dbReference type="ARBA" id="ARBA00004370"/>
    </source>
</evidence>
<comment type="caution">
    <text evidence="7">The sequence shown here is derived from an EMBL/GenBank/DDBJ whole genome shotgun (WGS) entry which is preliminary data.</text>
</comment>
<dbReference type="GO" id="GO:0004930">
    <property type="term" value="F:G protein-coupled receptor activity"/>
    <property type="evidence" value="ECO:0007669"/>
    <property type="project" value="InterPro"/>
</dbReference>
<dbReference type="InterPro" id="IPR017452">
    <property type="entry name" value="GPCR_Rhodpsn_7TM"/>
</dbReference>
<keyword evidence="4 5" id="KW-0472">Membrane</keyword>
<dbReference type="CDD" id="cd00637">
    <property type="entry name" value="7tm_classA_rhodopsin-like"/>
    <property type="match status" value="1"/>
</dbReference>
<dbReference type="PANTHER" id="PTHR45698:SF1">
    <property type="entry name" value="TRACE AMINE-ASSOCIATED RECEPTOR 13C-LIKE"/>
    <property type="match status" value="1"/>
</dbReference>
<dbReference type="InterPro" id="IPR000276">
    <property type="entry name" value="GPCR_Rhodpsn"/>
</dbReference>
<evidence type="ECO:0000313" key="7">
    <source>
        <dbReference type="EMBL" id="PIK48567.1"/>
    </source>
</evidence>
<sequence length="350" mass="40024">MDPTGFVTTGSVYTTEGIPTSTSVTDVLLPVLYFIIGFLGIFGNGVVIIVFLANRKVFRSITNLLILNQAIMDFVVAIIFLLDRFGPSLYKLTTNETLSEMLCRIWDSEYLLWAFYIASTQNLVMVSLERYFATCHPVKHRNYFTIRGAKIGIAGIWLFGLVYQSYWIFVFFFEFSSQSCFPLWTNRTLQACMGVFVFLMEYLIPLIVMTFSYVNIILMLKKRGQGKSGSVFQRAKRNVTITLCLVFVSYVICWTPTEFGYILYNCGRPYDFEGTFHYVATVLVLCNMCTAPFIYTFKYEQFQNYLKRMFFGRCLGVNRIDVNTVSAVAEPQDQTLNRSSDTGKQAATTA</sequence>
<dbReference type="Pfam" id="PF00001">
    <property type="entry name" value="7tm_1"/>
    <property type="match status" value="1"/>
</dbReference>
<dbReference type="STRING" id="307972.A0A2G8KKR9"/>
<dbReference type="PRINTS" id="PR00237">
    <property type="entry name" value="GPCRRHODOPSN"/>
</dbReference>
<keyword evidence="7" id="KW-0675">Receptor</keyword>
<keyword evidence="2 5" id="KW-0812">Transmembrane</keyword>
<gene>
    <name evidence="7" type="ORF">BSL78_14555</name>
</gene>
<evidence type="ECO:0000256" key="3">
    <source>
        <dbReference type="ARBA" id="ARBA00022989"/>
    </source>
</evidence>
<name>A0A2G8KKR9_STIJA</name>
<evidence type="ECO:0000313" key="8">
    <source>
        <dbReference type="Proteomes" id="UP000230750"/>
    </source>
</evidence>
<feature type="domain" description="G-protein coupled receptors family 1 profile" evidence="6">
    <location>
        <begin position="43"/>
        <end position="295"/>
    </location>
</feature>
<evidence type="ECO:0000256" key="4">
    <source>
        <dbReference type="ARBA" id="ARBA00023136"/>
    </source>
</evidence>